<evidence type="ECO:0000313" key="3">
    <source>
        <dbReference type="Proteomes" id="UP000002640"/>
    </source>
</evidence>
<dbReference type="EMBL" id="JH159156">
    <property type="protein sequence ID" value="EGZ13445.1"/>
    <property type="molecule type" value="Genomic_DNA"/>
</dbReference>
<feature type="coiled-coil region" evidence="1">
    <location>
        <begin position="20"/>
        <end position="47"/>
    </location>
</feature>
<evidence type="ECO:0000313" key="2">
    <source>
        <dbReference type="EMBL" id="EGZ13445.1"/>
    </source>
</evidence>
<protein>
    <submittedName>
        <fullName evidence="2">Uncharacterized protein</fullName>
    </submittedName>
</protein>
<dbReference type="InParanoid" id="G4ZUH1"/>
<keyword evidence="3" id="KW-1185">Reference proteome</keyword>
<name>G4ZUH1_PHYSP</name>
<evidence type="ECO:0000256" key="1">
    <source>
        <dbReference type="SAM" id="Coils"/>
    </source>
</evidence>
<gene>
    <name evidence="2" type="ORF">PHYSODRAFT_335222</name>
</gene>
<dbReference type="KEGG" id="psoj:PHYSODRAFT_335222"/>
<organism evidence="2 3">
    <name type="scientific">Phytophthora sojae (strain P6497)</name>
    <name type="common">Soybean stem and root rot agent</name>
    <name type="synonym">Phytophthora megasperma f. sp. glycines</name>
    <dbReference type="NCBI Taxonomy" id="1094619"/>
    <lineage>
        <taxon>Eukaryota</taxon>
        <taxon>Sar</taxon>
        <taxon>Stramenopiles</taxon>
        <taxon>Oomycota</taxon>
        <taxon>Peronosporomycetes</taxon>
        <taxon>Peronosporales</taxon>
        <taxon>Peronosporaceae</taxon>
        <taxon>Phytophthora</taxon>
    </lineage>
</organism>
<dbReference type="Proteomes" id="UP000002640">
    <property type="component" value="Unassembled WGS sequence"/>
</dbReference>
<dbReference type="AlphaFoldDB" id="G4ZUH1"/>
<dbReference type="RefSeq" id="XP_009530874.1">
    <property type="nucleotide sequence ID" value="XM_009532579.1"/>
</dbReference>
<reference evidence="2 3" key="1">
    <citation type="journal article" date="2006" name="Science">
        <title>Phytophthora genome sequences uncover evolutionary origins and mechanisms of pathogenesis.</title>
        <authorList>
            <person name="Tyler B.M."/>
            <person name="Tripathy S."/>
            <person name="Zhang X."/>
            <person name="Dehal P."/>
            <person name="Jiang R.H."/>
            <person name="Aerts A."/>
            <person name="Arredondo F.D."/>
            <person name="Baxter L."/>
            <person name="Bensasson D."/>
            <person name="Beynon J.L."/>
            <person name="Chapman J."/>
            <person name="Damasceno C.M."/>
            <person name="Dorrance A.E."/>
            <person name="Dou D."/>
            <person name="Dickerman A.W."/>
            <person name="Dubchak I.L."/>
            <person name="Garbelotto M."/>
            <person name="Gijzen M."/>
            <person name="Gordon S.G."/>
            <person name="Govers F."/>
            <person name="Grunwald N.J."/>
            <person name="Huang W."/>
            <person name="Ivors K.L."/>
            <person name="Jones R.W."/>
            <person name="Kamoun S."/>
            <person name="Krampis K."/>
            <person name="Lamour K.H."/>
            <person name="Lee M.K."/>
            <person name="McDonald W.H."/>
            <person name="Medina M."/>
            <person name="Meijer H.J."/>
            <person name="Nordberg E.K."/>
            <person name="Maclean D.J."/>
            <person name="Ospina-Giraldo M.D."/>
            <person name="Morris P.F."/>
            <person name="Phuntumart V."/>
            <person name="Putnam N.H."/>
            <person name="Rash S."/>
            <person name="Rose J.K."/>
            <person name="Sakihama Y."/>
            <person name="Salamov A.A."/>
            <person name="Savidor A."/>
            <person name="Scheuring C.F."/>
            <person name="Smith B.M."/>
            <person name="Sobral B.W."/>
            <person name="Terry A."/>
            <person name="Torto-Alalibo T.A."/>
            <person name="Win J."/>
            <person name="Xu Z."/>
            <person name="Zhang H."/>
            <person name="Grigoriev I.V."/>
            <person name="Rokhsar D.S."/>
            <person name="Boore J.L."/>
        </authorList>
    </citation>
    <scope>NUCLEOTIDE SEQUENCE [LARGE SCALE GENOMIC DNA]</scope>
    <source>
        <strain evidence="2 3">P6497</strain>
    </source>
</reference>
<keyword evidence="1" id="KW-0175">Coiled coil</keyword>
<dbReference type="GeneID" id="20646952"/>
<dbReference type="SMR" id="G4ZUH1"/>
<proteinExistence type="predicted"/>
<accession>G4ZUH1</accession>
<sequence length="267" mass="30452">MEEDTTPAERAARRSSRQRAEYYAELSASLEAENARLEEEIRIEDESLKRLRRPPRPQVPFYQTSFFIAEDGFLLTTSSIYPTADRNTCKATRFDGIGLHCEHVQDFETCGTSLSLLIAEAPFPIPFLEPDKEFEAMDPMVFMPYCVGNIFFPTPLVVRGHVGALADPNSELASLELAQPNSLDYAKDILFTGGPVLSLRPHHFVGVVSSIEHDSVVRFCPVPRCSSLWKEIKVMDKYREGHETRRWERVTPPRERPDEHEFCCTLL</sequence>